<organism evidence="1 2">
    <name type="scientific">Halolactibacillus alkaliphilus</name>
    <dbReference type="NCBI Taxonomy" id="442899"/>
    <lineage>
        <taxon>Bacteria</taxon>
        <taxon>Bacillati</taxon>
        <taxon>Bacillota</taxon>
        <taxon>Bacilli</taxon>
        <taxon>Bacillales</taxon>
        <taxon>Bacillaceae</taxon>
        <taxon>Halolactibacillus</taxon>
    </lineage>
</organism>
<proteinExistence type="predicted"/>
<dbReference type="AlphaFoldDB" id="A0A511X524"/>
<accession>A0A511X524</accession>
<dbReference type="EMBL" id="BJYE01000063">
    <property type="protein sequence ID" value="GEN58056.1"/>
    <property type="molecule type" value="Genomic_DNA"/>
</dbReference>
<sequence length="51" mass="5964">MISGNMTWQRMVKNLSLVVHSFGSSQFLVEKPFSDFLKSFIKNHKDKFKVT</sequence>
<protein>
    <submittedName>
        <fullName evidence="1">Uncharacterized protein</fullName>
    </submittedName>
</protein>
<gene>
    <name evidence="1" type="ORF">HAL01_25200</name>
</gene>
<comment type="caution">
    <text evidence="1">The sequence shown here is derived from an EMBL/GenBank/DDBJ whole genome shotgun (WGS) entry which is preliminary data.</text>
</comment>
<evidence type="ECO:0000313" key="1">
    <source>
        <dbReference type="EMBL" id="GEN58056.1"/>
    </source>
</evidence>
<evidence type="ECO:0000313" key="2">
    <source>
        <dbReference type="Proteomes" id="UP000321400"/>
    </source>
</evidence>
<name>A0A511X524_9BACI</name>
<reference evidence="1 2" key="1">
    <citation type="submission" date="2019-07" db="EMBL/GenBank/DDBJ databases">
        <title>Whole genome shotgun sequence of Halolactibacillus alkaliphilus NBRC 103919.</title>
        <authorList>
            <person name="Hosoyama A."/>
            <person name="Uohara A."/>
            <person name="Ohji S."/>
            <person name="Ichikawa N."/>
        </authorList>
    </citation>
    <scope>NUCLEOTIDE SEQUENCE [LARGE SCALE GENOMIC DNA]</scope>
    <source>
        <strain evidence="1 2">NBRC 103919</strain>
    </source>
</reference>
<keyword evidence="2" id="KW-1185">Reference proteome</keyword>
<dbReference type="Proteomes" id="UP000321400">
    <property type="component" value="Unassembled WGS sequence"/>
</dbReference>